<proteinExistence type="predicted"/>
<reference evidence="1 2" key="1">
    <citation type="submission" date="2013-02" db="EMBL/GenBank/DDBJ databases">
        <title>Whole genome shotgun sequence of Gordonia malaquae NBRC 108250.</title>
        <authorList>
            <person name="Yoshida I."/>
            <person name="Hosoyama A."/>
            <person name="Tsuchikane K."/>
            <person name="Ando Y."/>
            <person name="Baba S."/>
            <person name="Ohji S."/>
            <person name="Hamada M."/>
            <person name="Tamura T."/>
            <person name="Yamazoe A."/>
            <person name="Yamazaki S."/>
            <person name="Fujita N."/>
        </authorList>
    </citation>
    <scope>NUCLEOTIDE SEQUENCE [LARGE SCALE GENOMIC DNA]</scope>
    <source>
        <strain evidence="1 2">NBRC 108250</strain>
    </source>
</reference>
<accession>M3UKX9</accession>
<evidence type="ECO:0000313" key="1">
    <source>
        <dbReference type="EMBL" id="GAC80295.1"/>
    </source>
</evidence>
<evidence type="ECO:0008006" key="3">
    <source>
        <dbReference type="Google" id="ProtNLM"/>
    </source>
</evidence>
<dbReference type="AlphaFoldDB" id="M3UKX9"/>
<comment type="caution">
    <text evidence="1">The sequence shown here is derived from an EMBL/GenBank/DDBJ whole genome shotgun (WGS) entry which is preliminary data.</text>
</comment>
<evidence type="ECO:0000313" key="2">
    <source>
        <dbReference type="Proteomes" id="UP000035009"/>
    </source>
</evidence>
<dbReference type="Proteomes" id="UP000035009">
    <property type="component" value="Unassembled WGS sequence"/>
</dbReference>
<organism evidence="1 2">
    <name type="scientific">Gordonia malaquae NBRC 108250</name>
    <dbReference type="NCBI Taxonomy" id="1223542"/>
    <lineage>
        <taxon>Bacteria</taxon>
        <taxon>Bacillati</taxon>
        <taxon>Actinomycetota</taxon>
        <taxon>Actinomycetes</taxon>
        <taxon>Mycobacteriales</taxon>
        <taxon>Gordoniaceae</taxon>
        <taxon>Gordonia</taxon>
    </lineage>
</organism>
<dbReference type="eggNOG" id="ENOG5033UUB">
    <property type="taxonomic scope" value="Bacteria"/>
</dbReference>
<sequence>MAVLVGTTACGVDGGAVREPDLSTKVVEVSAFPYGPATAVPRAGVPGAIADITFRPLRAVNDPEECTPAPVDGDSAHVVVGPGGPAGGTLTVMVARASDSRADFVDGICQTFRLGGTVGTTITTTVDTSTEVIVNRRDLVANGTAYAHVYELVRQEGSTRLYVQNRYPSATLSADEEAATRALFDAASTAAFGE</sequence>
<dbReference type="STRING" id="410332.SAMN04488550_2007"/>
<keyword evidence="2" id="KW-1185">Reference proteome</keyword>
<gene>
    <name evidence="1" type="ORF">GM1_016_00560</name>
</gene>
<dbReference type="EMBL" id="BAOP01000016">
    <property type="protein sequence ID" value="GAC80295.1"/>
    <property type="molecule type" value="Genomic_DNA"/>
</dbReference>
<protein>
    <recommendedName>
        <fullName evidence="3">DUF5642 domain-containing protein</fullName>
    </recommendedName>
</protein>
<name>M3UKX9_GORML</name>